<dbReference type="AlphaFoldDB" id="A0AA37P838"/>
<protein>
    <submittedName>
        <fullName evidence="1">Uncharacterized protein</fullName>
    </submittedName>
</protein>
<organism evidence="1 2">
    <name type="scientific">Colletotrichum spaethianum</name>
    <dbReference type="NCBI Taxonomy" id="700344"/>
    <lineage>
        <taxon>Eukaryota</taxon>
        <taxon>Fungi</taxon>
        <taxon>Dikarya</taxon>
        <taxon>Ascomycota</taxon>
        <taxon>Pezizomycotina</taxon>
        <taxon>Sordariomycetes</taxon>
        <taxon>Hypocreomycetidae</taxon>
        <taxon>Glomerellales</taxon>
        <taxon>Glomerellaceae</taxon>
        <taxon>Colletotrichum</taxon>
        <taxon>Colletotrichum spaethianum species complex</taxon>
    </lineage>
</organism>
<gene>
    <name evidence="1" type="ORF">ColSpa_07315</name>
</gene>
<dbReference type="GeneID" id="73328117"/>
<name>A0AA37P838_9PEZI</name>
<dbReference type="RefSeq" id="XP_049129484.1">
    <property type="nucleotide sequence ID" value="XM_049273527.1"/>
</dbReference>
<comment type="caution">
    <text evidence="1">The sequence shown here is derived from an EMBL/GenBank/DDBJ whole genome shotgun (WGS) entry which is preliminary data.</text>
</comment>
<accession>A0AA37P838</accession>
<sequence length="70" mass="7707">MNSGERQLVPQTDAVMLTEYLASRALTVTETLTAVASGSNDAAKDRLYEKTRQVDALLQQLKQAGDRNRP</sequence>
<evidence type="ECO:0000313" key="1">
    <source>
        <dbReference type="EMBL" id="GKT47134.1"/>
    </source>
</evidence>
<dbReference type="Proteomes" id="UP001055115">
    <property type="component" value="Unassembled WGS sequence"/>
</dbReference>
<reference evidence="1 2" key="1">
    <citation type="submission" date="2022-03" db="EMBL/GenBank/DDBJ databases">
        <title>Genome data of Colletotrichum spp.</title>
        <authorList>
            <person name="Utami Y.D."/>
            <person name="Hiruma K."/>
        </authorList>
    </citation>
    <scope>NUCLEOTIDE SEQUENCE [LARGE SCALE GENOMIC DNA]</scope>
    <source>
        <strain evidence="1 2">MAFF 239500</strain>
    </source>
</reference>
<dbReference type="EMBL" id="BQXU01000018">
    <property type="protein sequence ID" value="GKT47134.1"/>
    <property type="molecule type" value="Genomic_DNA"/>
</dbReference>
<proteinExistence type="predicted"/>
<evidence type="ECO:0000313" key="2">
    <source>
        <dbReference type="Proteomes" id="UP001055115"/>
    </source>
</evidence>
<keyword evidence="2" id="KW-1185">Reference proteome</keyword>